<evidence type="ECO:0000256" key="6">
    <source>
        <dbReference type="ARBA" id="ARBA00023128"/>
    </source>
</evidence>
<dbReference type="Proteomes" id="UP000267251">
    <property type="component" value="Unassembled WGS sequence"/>
</dbReference>
<dbReference type="PANTHER" id="PTHR28202">
    <property type="entry name" value="ASSEMBLY FACTOR CBP4"/>
    <property type="match status" value="1"/>
</dbReference>
<sequence length="104" mass="11968">MVSQNAINLTKGVFASSFIVYIGWVLLQKTTPSAEDVFQNLPPDLQEKVKRQREETKRQRSVLLEQIKENAFSDRPVWDVKSVPMPSSNQDKKDKDHVVLEGQR</sequence>
<dbReference type="PANTHER" id="PTHR28202:SF1">
    <property type="entry name" value="ASSEMBLY FACTOR CBP4"/>
    <property type="match status" value="1"/>
</dbReference>
<comment type="subcellular location">
    <subcellularLocation>
        <location evidence="1">Membrane</location>
        <topology evidence="1">Single-pass membrane protein</topology>
    </subcellularLocation>
    <subcellularLocation>
        <location evidence="10">Mitochondrion inner membrane</location>
        <topology evidence="10">Single-pass membrane protein</topology>
    </subcellularLocation>
</comment>
<evidence type="ECO:0000256" key="8">
    <source>
        <dbReference type="ARBA" id="ARBA00023186"/>
    </source>
</evidence>
<evidence type="ECO:0000313" key="12">
    <source>
        <dbReference type="EMBL" id="RKP12396.1"/>
    </source>
</evidence>
<evidence type="ECO:0000256" key="7">
    <source>
        <dbReference type="ARBA" id="ARBA00023136"/>
    </source>
</evidence>
<dbReference type="OrthoDB" id="5576752at2759"/>
<comment type="similarity">
    <text evidence="2 10">Belongs to the CBP4 family.</text>
</comment>
<protein>
    <recommendedName>
        <fullName evidence="10">Cytochrome b mRNA-processing protein 4</fullName>
    </recommendedName>
</protein>
<evidence type="ECO:0000256" key="9">
    <source>
        <dbReference type="ARBA" id="ARBA00025413"/>
    </source>
</evidence>
<comment type="function">
    <text evidence="9 10">Essential for the assembly of ubiquinol-cytochrome c reductase. It has a direct effect on the correct occurrence of the Rieske protein, core 4, core 5 and apocytochrome b.</text>
</comment>
<evidence type="ECO:0000256" key="4">
    <source>
        <dbReference type="ARBA" id="ARBA00022792"/>
    </source>
</evidence>
<name>A0A4P9Y0S1_9FUNG</name>
<keyword evidence="4 10" id="KW-0999">Mitochondrion inner membrane</keyword>
<dbReference type="AlphaFoldDB" id="A0A4P9Y0S1"/>
<evidence type="ECO:0000256" key="2">
    <source>
        <dbReference type="ARBA" id="ARBA00006780"/>
    </source>
</evidence>
<organism evidence="12 13">
    <name type="scientific">Piptocephalis cylindrospora</name>
    <dbReference type="NCBI Taxonomy" id="1907219"/>
    <lineage>
        <taxon>Eukaryota</taxon>
        <taxon>Fungi</taxon>
        <taxon>Fungi incertae sedis</taxon>
        <taxon>Zoopagomycota</taxon>
        <taxon>Zoopagomycotina</taxon>
        <taxon>Zoopagomycetes</taxon>
        <taxon>Zoopagales</taxon>
        <taxon>Piptocephalidaceae</taxon>
        <taxon>Piptocephalis</taxon>
    </lineage>
</organism>
<dbReference type="GO" id="GO:0005743">
    <property type="term" value="C:mitochondrial inner membrane"/>
    <property type="evidence" value="ECO:0007669"/>
    <property type="project" value="UniProtKB-SubCell"/>
</dbReference>
<evidence type="ECO:0000313" key="13">
    <source>
        <dbReference type="Proteomes" id="UP000267251"/>
    </source>
</evidence>
<dbReference type="Pfam" id="PF07960">
    <property type="entry name" value="CBP4"/>
    <property type="match status" value="1"/>
</dbReference>
<feature type="region of interest" description="Disordered" evidence="11">
    <location>
        <begin position="78"/>
        <end position="104"/>
    </location>
</feature>
<dbReference type="GO" id="GO:0034551">
    <property type="term" value="P:mitochondrial respiratory chain complex III assembly"/>
    <property type="evidence" value="ECO:0007669"/>
    <property type="project" value="TreeGrafter"/>
</dbReference>
<gene>
    <name evidence="12" type="ORF">BJ684DRAFT_21059</name>
</gene>
<evidence type="ECO:0000256" key="10">
    <source>
        <dbReference type="RuleBase" id="RU368005"/>
    </source>
</evidence>
<feature type="compositionally biased region" description="Basic and acidic residues" evidence="11">
    <location>
        <begin position="90"/>
        <end position="104"/>
    </location>
</feature>
<dbReference type="InterPro" id="IPR012420">
    <property type="entry name" value="Cbp4"/>
</dbReference>
<keyword evidence="13" id="KW-1185">Reference proteome</keyword>
<feature type="transmembrane region" description="Helical" evidence="10">
    <location>
        <begin position="6"/>
        <end position="27"/>
    </location>
</feature>
<accession>A0A4P9Y0S1</accession>
<evidence type="ECO:0000256" key="1">
    <source>
        <dbReference type="ARBA" id="ARBA00004167"/>
    </source>
</evidence>
<keyword evidence="8 10" id="KW-0143">Chaperone</keyword>
<keyword evidence="6 10" id="KW-0496">Mitochondrion</keyword>
<evidence type="ECO:0000256" key="5">
    <source>
        <dbReference type="ARBA" id="ARBA00022989"/>
    </source>
</evidence>
<evidence type="ECO:0000256" key="11">
    <source>
        <dbReference type="SAM" id="MobiDB-lite"/>
    </source>
</evidence>
<keyword evidence="5 10" id="KW-1133">Transmembrane helix</keyword>
<proteinExistence type="inferred from homology"/>
<keyword evidence="3 10" id="KW-0812">Transmembrane</keyword>
<dbReference type="EMBL" id="KZ988347">
    <property type="protein sequence ID" value="RKP12396.1"/>
    <property type="molecule type" value="Genomic_DNA"/>
</dbReference>
<evidence type="ECO:0000256" key="3">
    <source>
        <dbReference type="ARBA" id="ARBA00022692"/>
    </source>
</evidence>
<keyword evidence="7 10" id="KW-0472">Membrane</keyword>
<reference evidence="13" key="1">
    <citation type="journal article" date="2018" name="Nat. Microbiol.">
        <title>Leveraging single-cell genomics to expand the fungal tree of life.</title>
        <authorList>
            <person name="Ahrendt S.R."/>
            <person name="Quandt C.A."/>
            <person name="Ciobanu D."/>
            <person name="Clum A."/>
            <person name="Salamov A."/>
            <person name="Andreopoulos B."/>
            <person name="Cheng J.F."/>
            <person name="Woyke T."/>
            <person name="Pelin A."/>
            <person name="Henrissat B."/>
            <person name="Reynolds N.K."/>
            <person name="Benny G.L."/>
            <person name="Smith M.E."/>
            <person name="James T.Y."/>
            <person name="Grigoriev I.V."/>
        </authorList>
    </citation>
    <scope>NUCLEOTIDE SEQUENCE [LARGE SCALE GENOMIC DNA]</scope>
</reference>